<feature type="transmembrane region" description="Helical" evidence="11">
    <location>
        <begin position="281"/>
        <end position="303"/>
    </location>
</feature>
<feature type="region of interest" description="Disordered" evidence="10">
    <location>
        <begin position="2311"/>
        <end position="2333"/>
    </location>
</feature>
<dbReference type="PANTHER" id="PTHR45638">
    <property type="entry name" value="CYCLIC NUCLEOTIDE-GATED CATION CHANNEL SUBUNIT A"/>
    <property type="match status" value="1"/>
</dbReference>
<gene>
    <name evidence="13" type="ORF">TeGR_g667</name>
</gene>
<organism evidence="13 14">
    <name type="scientific">Tetraparma gracilis</name>
    <dbReference type="NCBI Taxonomy" id="2962635"/>
    <lineage>
        <taxon>Eukaryota</taxon>
        <taxon>Sar</taxon>
        <taxon>Stramenopiles</taxon>
        <taxon>Ochrophyta</taxon>
        <taxon>Bolidophyceae</taxon>
        <taxon>Parmales</taxon>
        <taxon>Triparmaceae</taxon>
        <taxon>Tetraparma</taxon>
    </lineage>
</organism>
<dbReference type="Gene3D" id="1.10.287.630">
    <property type="entry name" value="Helix hairpin bin"/>
    <property type="match status" value="2"/>
</dbReference>
<dbReference type="InterPro" id="IPR018488">
    <property type="entry name" value="cNMP-bd_CS"/>
</dbReference>
<feature type="domain" description="Cyclic nucleotide-binding" evidence="12">
    <location>
        <begin position="1209"/>
        <end position="1303"/>
    </location>
</feature>
<dbReference type="PANTHER" id="PTHR45638:SF11">
    <property type="entry name" value="CYCLIC NUCLEOTIDE-GATED CATION CHANNEL SUBUNIT A"/>
    <property type="match status" value="1"/>
</dbReference>
<feature type="region of interest" description="Disordered" evidence="10">
    <location>
        <begin position="1"/>
        <end position="185"/>
    </location>
</feature>
<evidence type="ECO:0000259" key="12">
    <source>
        <dbReference type="PROSITE" id="PS50042"/>
    </source>
</evidence>
<dbReference type="InterPro" id="IPR003280">
    <property type="entry name" value="2pore_dom_K_chnl"/>
</dbReference>
<feature type="domain" description="Cyclic nucleotide-binding" evidence="12">
    <location>
        <begin position="635"/>
        <end position="724"/>
    </location>
</feature>
<feature type="transmembrane region" description="Helical" evidence="11">
    <location>
        <begin position="2118"/>
        <end position="2137"/>
    </location>
</feature>
<dbReference type="PROSITE" id="PS00888">
    <property type="entry name" value="CNMP_BINDING_1"/>
    <property type="match status" value="1"/>
</dbReference>
<feature type="transmembrane region" description="Helical" evidence="11">
    <location>
        <begin position="1543"/>
        <end position="1564"/>
    </location>
</feature>
<feature type="transmembrane region" description="Helical" evidence="11">
    <location>
        <begin position="888"/>
        <end position="908"/>
    </location>
</feature>
<feature type="region of interest" description="Disordered" evidence="10">
    <location>
        <begin position="2405"/>
        <end position="2491"/>
    </location>
</feature>
<comment type="caution">
    <text evidence="13">The sequence shown here is derived from an EMBL/GenBank/DDBJ whole genome shotgun (WGS) entry which is preliminary data.</text>
</comment>
<evidence type="ECO:0000256" key="9">
    <source>
        <dbReference type="RuleBase" id="RU003857"/>
    </source>
</evidence>
<dbReference type="InterPro" id="IPR005821">
    <property type="entry name" value="Ion_trans_dom"/>
</dbReference>
<sequence>MPPPSVRGERVSFSPSSSSLALAAASPAGSPKSRNPRKSRTSFTAGDSSQAAQMAAAAILEGPLAGQGSFQGSFQRKAEEASERETSEKEDMSEKEILEHIDDSEHIDSSPDSDSDGGPRARGETHAEAAGGDRLMPLQPLDTGLQADSLPMRSPLNLKGPGSTPAALPAQELSPAAPSRSRSRNTIQRSLILAALKTGSFRTVRVKSRRASMSAFEPLIVEGASGVGDGAAGQGAAKPGKPSRVDPMSSKKGLESGGDVVEGLAAKDVGKWRLPGSTFRVYWECMNFILYISNAFLIPSRIIVTSRGTEESTRITYAALLIQLNFLIDMVLRSAFFAYEEQGVVVTDTGMILSRYMASWMFWDFIGFFPFYFLATDVIGLEKSKWVPLLGFQMTKLLRFFHFFRFLDVHFARVQVEASNAAREVGQILIATIILLVICGNVLIFVGCPDWDESAECTFDTCGGEENCTEKVTWMESDLLHPETDSDFMEQINAAVYLVAQSLYTVGYGDVLVSNTDNERMFSIVMMFLGAFILATTIAIMSSVIANQDMLYMEFRQKMEELGEYMTNRAMSDSMQQKLTNHFEYLYMVQFGKQENSILDQLPSSLQKEVLKLNLPIVQANPFCKGSGNTFLAKQLALYIKPWTYSPDEVVVYANAPVFSMYMIRVGKVNVLSPDQKSTITSLLENDNFGTFEFFFGTPSEYTHKTATFSEILVMERDAFEKMMSNPRFDQECQNIDFSVNHIASLIRKDLIGAHLYGNVAEKEPDADPNASAKFKYAGVIAPKDLQSIEDCIKRIHKHDTAGPNSKPGGMDYKYDDELEDEDIMQHVGIIQVFLDWRKNRMSIQEKVMKLNKNMAKNNKFADMMNSDDEDDNKRHFVILATSRTREIYDCVSFLFTLWTAIAIPYRLYLVAPFKREHEWSELGYGIMVDYVSDIFFLFNVVLNARFFATTEINEKGKLINITDKGKLFSDYMRSGRLFGDLFTVVPYDILGLFIGNWYMLRVPKILMAFRIPFLVTRLKNHLERHHVHLTLDAVMMTNLVLASVVFVIWISCGWGMLRENLVRESGDFVASIYWVLTTVTTVGFGDIAPQSTDGRWFTVMVMIFGSCFTAGVIANITSMAHKVVISEDNSQHVMTCVEKYMVEKELPLEIRDRCLRYFQMIQSHTNTDKTLTSLVPPQFLPAVAIHNYNETLRSTPCFGLVSECTGLLQSLAVMLEEQFVVEGDWVIKENPSHDLWYYMKEGCVHLKNVKNGDLLDAIKGTSKSGKSFGEHNLFFSDLKLYHAIAHTNCVVATLSAIKFKTLEPVYPDEFGIMRKFVEELAEEWKKKPPLSAQNMRATRRNSLMADMIAAGAASLGNIQSGNLQGGKLGEMIAILRGKQVVLPDSNFNLGWNLLVFTVLFYNYVVIPFRIAFKDTDELPYVLALDYIGDIIFIIDVRLRMSAFAFMDGDKVVKDLKKIRERYSEGGMFRGKSLQDLLAALPLEVLTLVVKIPSLKRFQVFMLFRCNKIFRVARLDQHISAFDAMYAWAMSNGRKNELKVSKLFATIMIVAHWLGCIFFFLAYIQNDLGMSNWADCSATNPANRFFPCPNVTDMAELEGMLTNFDPENLDALVNVTVSYSTTDRFIRSLYWASTALTTAGYGDISATTTIERAFSIFTLVMGILLFSTVIANLEEIVAQLDVTSTLFQQKMDNVKLLMQVREIPLEIEEEIMQYYNMIWLKQKGVSEISILNYLPGRIRHEVLKFHCGKVFKSAPVFEKFEGKFIDQILDEMHSDFFLLGDTVYEKGECGRELFILTRGAVDLVDGKNKLMTVGAGSLLGEDEFFKHEPRICGAVAGEFSSAFILMYDDLARLLKGDRSQDKVYNEQKIEAKERIDTGSKIEKMKKNLKGGGKMAAMLMLDDKQEEKKVLVYLPDSDFKRIWDVFLLCLCTANYIFVPLRVAFYGEGMRVEGQELVWASIGLLLDLVFMIDIGMNSMLFATVDEGLLVVNREDFQKLYFRGRFKFDLLACFPVDFVFWIATGGASGANIRTVNLIRCARFIHLGRLPGLLQSAIDYLEEMGLRLKAGLWHLAKMTFFIVICTHFYACLFYYIAVLRGLDDEQAWTSGTDLEDENLSLSTRYTICLYWSSYTITLVGFGDITLKSNGEMLFAIIAMLTGSVLCDAGITAIMSSLVQATDESAGQAQAWSKVIAKYVKHRSIPSRTQDQIFGFFVHMHLTEHDLDESAVLQAQSRGVKTKLLKAICFEGMRKFPTLKAYADGFVKSICQGMYPYLALPTEILIANGEICDRVFLIVRGTVHVLEAKKGAKKPAAEGAKANGEEAPDSPGIGTNKDEKKKKSYKVIFTLENGSIIGDFKPNAYTFRAAEYSECYVLNLEHYVDCFSYVKNNRKASKMNINDEVAKLASERPAEGAEQPPSASGFIGMQKKRRESNFQMARSRAASFMVKKSGSEGGPGEKRSGGSFAQRLSRSRNSKQQIVMPVIEGGDDDEKE</sequence>
<feature type="transmembrane region" description="Helical" evidence="11">
    <location>
        <begin position="521"/>
        <end position="546"/>
    </location>
</feature>
<evidence type="ECO:0000256" key="6">
    <source>
        <dbReference type="ARBA" id="ARBA00023136"/>
    </source>
</evidence>
<dbReference type="Proteomes" id="UP001165060">
    <property type="component" value="Unassembled WGS sequence"/>
</dbReference>
<dbReference type="Pfam" id="PF00520">
    <property type="entry name" value="Ion_trans"/>
    <property type="match status" value="3"/>
</dbReference>
<feature type="transmembrane region" description="Helical" evidence="11">
    <location>
        <begin position="1034"/>
        <end position="1057"/>
    </location>
</feature>
<keyword evidence="6 11" id="KW-0472">Membrane</keyword>
<name>A0ABQ6MIS6_9STRA</name>
<feature type="transmembrane region" description="Helical" evidence="11">
    <location>
        <begin position="1955"/>
        <end position="1974"/>
    </location>
</feature>
<keyword evidence="2 9" id="KW-0813">Transport</keyword>
<feature type="transmembrane region" description="Helical" evidence="11">
    <location>
        <begin position="978"/>
        <end position="1001"/>
    </location>
</feature>
<proteinExistence type="inferred from homology"/>
<feature type="transmembrane region" description="Helical" evidence="11">
    <location>
        <begin position="315"/>
        <end position="339"/>
    </location>
</feature>
<evidence type="ECO:0000256" key="1">
    <source>
        <dbReference type="ARBA" id="ARBA00004141"/>
    </source>
</evidence>
<feature type="region of interest" description="Disordered" evidence="10">
    <location>
        <begin position="230"/>
        <end position="256"/>
    </location>
</feature>
<keyword evidence="7" id="KW-1071">Ligand-gated ion channel</keyword>
<keyword evidence="3 9" id="KW-0812">Transmembrane</keyword>
<dbReference type="Pfam" id="PF00027">
    <property type="entry name" value="cNMP_binding"/>
    <property type="match status" value="2"/>
</dbReference>
<dbReference type="Gene3D" id="1.10.287.70">
    <property type="match status" value="4"/>
</dbReference>
<feature type="transmembrane region" description="Helical" evidence="11">
    <location>
        <begin position="1095"/>
        <end position="1117"/>
    </location>
</feature>
<evidence type="ECO:0000256" key="2">
    <source>
        <dbReference type="ARBA" id="ARBA00022448"/>
    </source>
</evidence>
<dbReference type="PROSITE" id="PS50042">
    <property type="entry name" value="CNMP_BINDING_3"/>
    <property type="match status" value="3"/>
</dbReference>
<feature type="domain" description="Cyclic nucleotide-binding" evidence="12">
    <location>
        <begin position="1756"/>
        <end position="1854"/>
    </location>
</feature>
<evidence type="ECO:0000256" key="8">
    <source>
        <dbReference type="ARBA" id="ARBA00023303"/>
    </source>
</evidence>
<feature type="transmembrane region" description="Helical" evidence="11">
    <location>
        <begin position="2074"/>
        <end position="2098"/>
    </location>
</feature>
<dbReference type="PRINTS" id="PR01333">
    <property type="entry name" value="2POREKCHANEL"/>
</dbReference>
<dbReference type="CDD" id="cd00038">
    <property type="entry name" value="CAP_ED"/>
    <property type="match status" value="2"/>
</dbReference>
<feature type="transmembrane region" description="Helical" evidence="11">
    <location>
        <begin position="1390"/>
        <end position="1413"/>
    </location>
</feature>
<dbReference type="SMART" id="SM00100">
    <property type="entry name" value="cNMP"/>
    <property type="match status" value="3"/>
</dbReference>
<evidence type="ECO:0000256" key="4">
    <source>
        <dbReference type="ARBA" id="ARBA00022989"/>
    </source>
</evidence>
<evidence type="ECO:0000256" key="3">
    <source>
        <dbReference type="ARBA" id="ARBA00022692"/>
    </source>
</evidence>
<feature type="transmembrane region" description="Helical" evidence="11">
    <location>
        <begin position="928"/>
        <end position="949"/>
    </location>
</feature>
<protein>
    <recommendedName>
        <fullName evidence="12">Cyclic nucleotide-binding domain-containing protein</fullName>
    </recommendedName>
</protein>
<keyword evidence="5 9" id="KW-0406">Ion transport</keyword>
<evidence type="ECO:0000256" key="7">
    <source>
        <dbReference type="ARBA" id="ARBA00023286"/>
    </source>
</evidence>
<keyword evidence="8 9" id="KW-0407">Ion channel</keyword>
<evidence type="ECO:0000256" key="11">
    <source>
        <dbReference type="SAM" id="Phobius"/>
    </source>
</evidence>
<dbReference type="Pfam" id="PF07885">
    <property type="entry name" value="Ion_trans_2"/>
    <property type="match status" value="1"/>
</dbReference>
<feature type="compositionally biased region" description="Basic and acidic residues" evidence="10">
    <location>
        <begin position="76"/>
        <end position="109"/>
    </location>
</feature>
<dbReference type="Gene3D" id="2.60.120.10">
    <property type="entry name" value="Jelly Rolls"/>
    <property type="match status" value="4"/>
</dbReference>
<dbReference type="InterPro" id="IPR018490">
    <property type="entry name" value="cNMP-bd_dom_sf"/>
</dbReference>
<keyword evidence="14" id="KW-1185">Reference proteome</keyword>
<evidence type="ECO:0000313" key="14">
    <source>
        <dbReference type="Proteomes" id="UP001165060"/>
    </source>
</evidence>
<evidence type="ECO:0000256" key="10">
    <source>
        <dbReference type="SAM" id="MobiDB-lite"/>
    </source>
</evidence>
<feature type="compositionally biased region" description="Basic and acidic residues" evidence="10">
    <location>
        <begin position="117"/>
        <end position="127"/>
    </location>
</feature>
<feature type="transmembrane region" description="Helical" evidence="11">
    <location>
        <begin position="1069"/>
        <end position="1089"/>
    </location>
</feature>
<comment type="similarity">
    <text evidence="9">Belongs to the two pore domain potassium channel (TC 1.A.1.8) family.</text>
</comment>
<feature type="transmembrane region" description="Helical" evidence="11">
    <location>
        <begin position="1924"/>
        <end position="1943"/>
    </location>
</feature>
<dbReference type="InterPro" id="IPR013099">
    <property type="entry name" value="K_chnl_dom"/>
</dbReference>
<feature type="transmembrane region" description="Helical" evidence="11">
    <location>
        <begin position="360"/>
        <end position="380"/>
    </location>
</feature>
<dbReference type="SUPFAM" id="SSF51206">
    <property type="entry name" value="cAMP-binding domain-like"/>
    <property type="match status" value="4"/>
</dbReference>
<reference evidence="13 14" key="1">
    <citation type="journal article" date="2023" name="Commun. Biol.">
        <title>Genome analysis of Parmales, the sister group of diatoms, reveals the evolutionary specialization of diatoms from phago-mixotrophs to photoautotrophs.</title>
        <authorList>
            <person name="Ban H."/>
            <person name="Sato S."/>
            <person name="Yoshikawa S."/>
            <person name="Yamada K."/>
            <person name="Nakamura Y."/>
            <person name="Ichinomiya M."/>
            <person name="Sato N."/>
            <person name="Blanc-Mathieu R."/>
            <person name="Endo H."/>
            <person name="Kuwata A."/>
            <person name="Ogata H."/>
        </authorList>
    </citation>
    <scope>NUCLEOTIDE SEQUENCE [LARGE SCALE GENOMIC DNA]</scope>
</reference>
<feature type="transmembrane region" description="Helical" evidence="11">
    <location>
        <begin position="428"/>
        <end position="446"/>
    </location>
</feature>
<dbReference type="EMBL" id="BRYB01001477">
    <property type="protein sequence ID" value="GMI26672.1"/>
    <property type="molecule type" value="Genomic_DNA"/>
</dbReference>
<feature type="compositionally biased region" description="Low complexity" evidence="10">
    <location>
        <begin position="12"/>
        <end position="33"/>
    </location>
</feature>
<evidence type="ECO:0000313" key="13">
    <source>
        <dbReference type="EMBL" id="GMI26672.1"/>
    </source>
</evidence>
<dbReference type="SUPFAM" id="SSF81324">
    <property type="entry name" value="Voltage-gated potassium channels"/>
    <property type="match status" value="4"/>
</dbReference>
<feature type="transmembrane region" description="Helical" evidence="11">
    <location>
        <begin position="2149"/>
        <end position="2170"/>
    </location>
</feature>
<dbReference type="InterPro" id="IPR000595">
    <property type="entry name" value="cNMP-bd_dom"/>
</dbReference>
<dbReference type="InterPro" id="IPR014710">
    <property type="entry name" value="RmlC-like_jellyroll"/>
</dbReference>
<feature type="transmembrane region" description="Helical" evidence="11">
    <location>
        <begin position="1419"/>
        <end position="1437"/>
    </location>
</feature>
<keyword evidence="4 11" id="KW-1133">Transmembrane helix</keyword>
<dbReference type="InterPro" id="IPR050866">
    <property type="entry name" value="CNG_cation_channel"/>
</dbReference>
<accession>A0ABQ6MIS6</accession>
<comment type="subcellular location">
    <subcellularLocation>
        <location evidence="1">Membrane</location>
        <topology evidence="1">Multi-pass membrane protein</topology>
    </subcellularLocation>
</comment>
<evidence type="ECO:0000256" key="5">
    <source>
        <dbReference type="ARBA" id="ARBA00023065"/>
    </source>
</evidence>